<name>E0UKZ6_GLOV7</name>
<organism evidence="1 2">
    <name type="scientific">Gloeothece verrucosa (strain PCC 7822)</name>
    <name type="common">Cyanothece sp. (strain PCC 7822)</name>
    <dbReference type="NCBI Taxonomy" id="497965"/>
    <lineage>
        <taxon>Bacteria</taxon>
        <taxon>Bacillati</taxon>
        <taxon>Cyanobacteriota</taxon>
        <taxon>Cyanophyceae</taxon>
        <taxon>Oscillatoriophycideae</taxon>
        <taxon>Chroococcales</taxon>
        <taxon>Aphanothecaceae</taxon>
        <taxon>Gloeothece</taxon>
        <taxon>Gloeothece verrucosa</taxon>
    </lineage>
</organism>
<dbReference type="AlphaFoldDB" id="E0UKZ6"/>
<gene>
    <name evidence="1" type="ordered locus">Cyan7822_5765</name>
</gene>
<evidence type="ECO:0000313" key="1">
    <source>
        <dbReference type="EMBL" id="ADN17626.1"/>
    </source>
</evidence>
<proteinExistence type="predicted"/>
<dbReference type="KEGG" id="cyj:Cyan7822_5765"/>
<keyword evidence="2" id="KW-1185">Reference proteome</keyword>
<sequence>MLQFPWKKVIWMTFGVLLVQLIFASVSYALPSDLYSIPPEALPPEYRQELAAPKAPAIQLAKPQLARNLPAPAEQLDRSQIKSKSLIRSFLEDHNNTDNADQKYDMKAINRFNDQLYGTVNN</sequence>
<protein>
    <submittedName>
        <fullName evidence="1">Uncharacterized protein</fullName>
    </submittedName>
</protein>
<accession>E0UKZ6</accession>
<reference evidence="2" key="1">
    <citation type="journal article" date="2011" name="MBio">
        <title>Novel metabolic attributes of the genus Cyanothece, comprising a group of unicellular nitrogen-fixing Cyanobacteria.</title>
        <authorList>
            <person name="Bandyopadhyay A."/>
            <person name="Elvitigala T."/>
            <person name="Welsh E."/>
            <person name="Stockel J."/>
            <person name="Liberton M."/>
            <person name="Min H."/>
            <person name="Sherman L.A."/>
            <person name="Pakrasi H.B."/>
        </authorList>
    </citation>
    <scope>NUCLEOTIDE SEQUENCE [LARGE SCALE GENOMIC DNA]</scope>
    <source>
        <strain evidence="2">PCC 7822</strain>
        <plasmid evidence="2">Cy782201</plasmid>
    </source>
</reference>
<dbReference type="HOGENOM" id="CLU_2022897_0_0_3"/>
<dbReference type="RefSeq" id="WP_013334376.1">
    <property type="nucleotide sequence ID" value="NC_014533.1"/>
</dbReference>
<dbReference type="Proteomes" id="UP000008206">
    <property type="component" value="Plasmid Cy782201"/>
</dbReference>
<dbReference type="EMBL" id="CP002199">
    <property type="protein sequence ID" value="ADN17626.1"/>
    <property type="molecule type" value="Genomic_DNA"/>
</dbReference>
<evidence type="ECO:0000313" key="2">
    <source>
        <dbReference type="Proteomes" id="UP000008206"/>
    </source>
</evidence>
<keyword evidence="1" id="KW-0614">Plasmid</keyword>
<geneLocation type="plasmid" evidence="1 2">
    <name>Cy782201</name>
</geneLocation>